<keyword evidence="3 4" id="KW-0949">S-adenosyl-L-methionine</keyword>
<dbReference type="PANTHER" id="PTHR10738:SF0">
    <property type="entry name" value="PROTEIN ARGININE N-METHYLTRANSFERASE 5"/>
    <property type="match status" value="1"/>
</dbReference>
<dbReference type="InParanoid" id="A0A4Q1BVB1"/>
<dbReference type="GO" id="GO:0005634">
    <property type="term" value="C:nucleus"/>
    <property type="evidence" value="ECO:0007669"/>
    <property type="project" value="TreeGrafter"/>
</dbReference>
<name>A0A4Q1BVB1_TREME</name>
<dbReference type="CDD" id="cd02440">
    <property type="entry name" value="AdoMet_MTases"/>
    <property type="match status" value="1"/>
</dbReference>
<dbReference type="VEuPathDB" id="FungiDB:TREMEDRAFT_41913"/>
<dbReference type="SUPFAM" id="SSF53335">
    <property type="entry name" value="S-adenosyl-L-methionine-dependent methyltransferases"/>
    <property type="match status" value="1"/>
</dbReference>
<dbReference type="InterPro" id="IPR029063">
    <property type="entry name" value="SAM-dependent_MTases_sf"/>
</dbReference>
<dbReference type="InterPro" id="IPR035248">
    <property type="entry name" value="PRMT5_C"/>
</dbReference>
<feature type="site" description="Critical for specifying symmetric addition of methyl groups" evidence="7">
    <location>
        <position position="445"/>
    </location>
</feature>
<feature type="compositionally biased region" description="Polar residues" evidence="8">
    <location>
        <begin position="201"/>
        <end position="221"/>
    </location>
</feature>
<feature type="binding site" evidence="6">
    <location>
        <position position="442"/>
    </location>
    <ligand>
        <name>S-adenosyl-L-methionine</name>
        <dbReference type="ChEBI" id="CHEBI:59789"/>
    </ligand>
</feature>
<comment type="caution">
    <text evidence="12">The sequence shown here is derived from an EMBL/GenBank/DDBJ whole genome shotgun (WGS) entry which is preliminary data.</text>
</comment>
<dbReference type="AlphaFoldDB" id="A0A4Q1BVB1"/>
<evidence type="ECO:0000259" key="9">
    <source>
        <dbReference type="Pfam" id="PF05185"/>
    </source>
</evidence>
<gene>
    <name evidence="12" type="ORF">M231_00787</name>
</gene>
<reference evidence="12 13" key="1">
    <citation type="submission" date="2016-06" db="EMBL/GenBank/DDBJ databases">
        <title>Evolution of pathogenesis and genome organization in the Tremellales.</title>
        <authorList>
            <person name="Cuomo C."/>
            <person name="Litvintseva A."/>
            <person name="Heitman J."/>
            <person name="Chen Y."/>
            <person name="Sun S."/>
            <person name="Springer D."/>
            <person name="Dromer F."/>
            <person name="Young S."/>
            <person name="Zeng Q."/>
            <person name="Chapman S."/>
            <person name="Gujja S."/>
            <person name="Saif S."/>
            <person name="Birren B."/>
        </authorList>
    </citation>
    <scope>NUCLEOTIDE SEQUENCE [LARGE SCALE GENOMIC DNA]</scope>
    <source>
        <strain evidence="12 13">ATCC 28783</strain>
    </source>
</reference>
<dbReference type="Proteomes" id="UP000289152">
    <property type="component" value="Unassembled WGS sequence"/>
</dbReference>
<dbReference type="EMBL" id="SDIL01000004">
    <property type="protein sequence ID" value="RXK42065.1"/>
    <property type="molecule type" value="Genomic_DNA"/>
</dbReference>
<organism evidence="12 13">
    <name type="scientific">Tremella mesenterica</name>
    <name type="common">Jelly fungus</name>
    <dbReference type="NCBI Taxonomy" id="5217"/>
    <lineage>
        <taxon>Eukaryota</taxon>
        <taxon>Fungi</taxon>
        <taxon>Dikarya</taxon>
        <taxon>Basidiomycota</taxon>
        <taxon>Agaricomycotina</taxon>
        <taxon>Tremellomycetes</taxon>
        <taxon>Tremellales</taxon>
        <taxon>Tremellaceae</taxon>
        <taxon>Tremella</taxon>
    </lineage>
</organism>
<feature type="binding site" evidence="6">
    <location>
        <position position="505"/>
    </location>
    <ligand>
        <name>S-adenosyl-L-methionine</name>
        <dbReference type="ChEBI" id="CHEBI:59789"/>
    </ligand>
</feature>
<dbReference type="FunCoup" id="A0A4Q1BVB1">
    <property type="interactions" value="705"/>
</dbReference>
<dbReference type="PANTHER" id="PTHR10738">
    <property type="entry name" value="PROTEIN ARGININE N-METHYLTRANSFERASE 5"/>
    <property type="match status" value="1"/>
</dbReference>
<dbReference type="STRING" id="5217.A0A4Q1BVB1"/>
<evidence type="ECO:0000256" key="1">
    <source>
        <dbReference type="ARBA" id="ARBA00022603"/>
    </source>
</evidence>
<feature type="region of interest" description="Disordered" evidence="8">
    <location>
        <begin position="1"/>
        <end position="29"/>
    </location>
</feature>
<feature type="domain" description="PRMT5 oligomerisation" evidence="11">
    <location>
        <begin position="580"/>
        <end position="826"/>
    </location>
</feature>
<dbReference type="Gene3D" id="3.40.50.150">
    <property type="entry name" value="Vaccinia Virus protein VP39"/>
    <property type="match status" value="1"/>
</dbReference>
<feature type="active site" description="Proton donor/acceptor" evidence="5">
    <location>
        <position position="557"/>
    </location>
</feature>
<evidence type="ECO:0000256" key="3">
    <source>
        <dbReference type="ARBA" id="ARBA00022691"/>
    </source>
</evidence>
<evidence type="ECO:0000313" key="12">
    <source>
        <dbReference type="EMBL" id="RXK42065.1"/>
    </source>
</evidence>
<accession>A0A4Q1BVB1</accession>
<proteinExistence type="inferred from homology"/>
<dbReference type="PROSITE" id="PS51678">
    <property type="entry name" value="SAM_MT_PRMT"/>
    <property type="match status" value="1"/>
</dbReference>
<evidence type="ECO:0000256" key="5">
    <source>
        <dbReference type="PIRSR" id="PIRSR015894-1"/>
    </source>
</evidence>
<evidence type="ECO:0000256" key="8">
    <source>
        <dbReference type="SAM" id="MobiDB-lite"/>
    </source>
</evidence>
<dbReference type="GO" id="GO:0016274">
    <property type="term" value="F:protein-arginine N-methyltransferase activity"/>
    <property type="evidence" value="ECO:0007669"/>
    <property type="project" value="InterPro"/>
</dbReference>
<evidence type="ECO:0000256" key="2">
    <source>
        <dbReference type="ARBA" id="ARBA00022679"/>
    </source>
</evidence>
<dbReference type="Gene3D" id="3.20.20.150">
    <property type="entry name" value="Divalent-metal-dependent TIM barrel enzymes"/>
    <property type="match status" value="1"/>
</dbReference>
<dbReference type="InterPro" id="IPR025799">
    <property type="entry name" value="Arg_MeTrfase"/>
</dbReference>
<feature type="compositionally biased region" description="Pro residues" evidence="8">
    <location>
        <begin position="10"/>
        <end position="26"/>
    </location>
</feature>
<dbReference type="Gene3D" id="2.70.160.11">
    <property type="entry name" value="Hnrnp arginine n-methyltransferase1"/>
    <property type="match status" value="1"/>
</dbReference>
<dbReference type="InterPro" id="IPR035247">
    <property type="entry name" value="PRMT5_TIM"/>
</dbReference>
<dbReference type="GO" id="GO:0032259">
    <property type="term" value="P:methylation"/>
    <property type="evidence" value="ECO:0007669"/>
    <property type="project" value="UniProtKB-KW"/>
</dbReference>
<evidence type="ECO:0000259" key="11">
    <source>
        <dbReference type="Pfam" id="PF17286"/>
    </source>
</evidence>
<protein>
    <recommendedName>
        <fullName evidence="4">Protein arginine N-methyltransferase</fullName>
    </recommendedName>
</protein>
<dbReference type="OrthoDB" id="1368803at2759"/>
<feature type="active site" description="Proton donor/acceptor" evidence="5">
    <location>
        <position position="548"/>
    </location>
</feature>
<keyword evidence="2 4" id="KW-0808">Transferase</keyword>
<feature type="region of interest" description="Disordered" evidence="8">
    <location>
        <begin position="197"/>
        <end position="254"/>
    </location>
</feature>
<feature type="domain" description="PRMT5 arginine-N-methyltransferase" evidence="9">
    <location>
        <begin position="419"/>
        <end position="577"/>
    </location>
</feature>
<dbReference type="GO" id="GO:0006355">
    <property type="term" value="P:regulation of DNA-templated transcription"/>
    <property type="evidence" value="ECO:0007669"/>
    <property type="project" value="TreeGrafter"/>
</dbReference>
<dbReference type="InterPro" id="IPR035075">
    <property type="entry name" value="PRMT5"/>
</dbReference>
<feature type="compositionally biased region" description="Low complexity" evidence="8">
    <location>
        <begin position="239"/>
        <end position="254"/>
    </location>
</feature>
<evidence type="ECO:0000259" key="10">
    <source>
        <dbReference type="Pfam" id="PF17285"/>
    </source>
</evidence>
<dbReference type="Pfam" id="PF05185">
    <property type="entry name" value="PRMT5"/>
    <property type="match status" value="1"/>
</dbReference>
<evidence type="ECO:0000256" key="7">
    <source>
        <dbReference type="PIRSR" id="PIRSR015894-3"/>
    </source>
</evidence>
<evidence type="ECO:0000313" key="13">
    <source>
        <dbReference type="Proteomes" id="UP000289152"/>
    </source>
</evidence>
<evidence type="ECO:0000256" key="4">
    <source>
        <dbReference type="PIRNR" id="PIRNR015894"/>
    </source>
</evidence>
<dbReference type="InterPro" id="IPR007857">
    <property type="entry name" value="Arg_MeTrfase_PRMT5"/>
</dbReference>
<dbReference type="Pfam" id="PF17285">
    <property type="entry name" value="PRMT5_TIM"/>
    <property type="match status" value="1"/>
</dbReference>
<feature type="binding site" evidence="6">
    <location>
        <begin position="532"/>
        <end position="533"/>
    </location>
    <ligand>
        <name>S-adenosyl-L-methionine</name>
        <dbReference type="ChEBI" id="CHEBI:59789"/>
    </ligand>
</feature>
<sequence>MPRLNIALDLPPPLPSLPNQPHPSPSPLQQLINNTLSSTDYDLCCIPLTNARWQTRWERLCLRLTEDEDLASPEASKHREEVDREADMWRREGGLSREEVNVCRLEETPHLIGLGPEWLDLDSPDEGIRFDSELALRAEMAHAIYVSLPTIIIAGPSIANRHFLPSYARAIAGLLQMNSTTTNTKISIRIPISDPVELISQGPSQPGTNPTQKLPESTSTGSKHKRMSSLSTRPMSIHQSQVNTLQQNQLQQQQQQVPGQGVRTFSGTSAASSTMSARTVVPSAAGDPCTTWEMWDYIRTVCGHDPRLSVTLDLTNPLPPSVGALARWTAEPVSYIWLPAGSFIPNAKGYPVLSKACQAFLRGMAKLSPTYILSGTTMSRHPAGGPTAYLQYLRHITTTPGPGVGMSLANGASAVGDLGAGYSDFLQAPLQPLMDDLGSATYDVFERDPVKYRQYEAAIYLALMDLPQEKTHAIAVAGAGRGPLVACCLSALVRAERKAKIYAVEKNASAFLTLQERKALEWHDAVDIISGDMRKVVLPEQVDLLVSELLGSLGDNELSPECLDGAARFLKPDGFSIPMSYTAHIAPVSSSKLHYEVSLPTRPAGAAETPYVVMMSAVNALSGEGPGPSGRCGERIQQCWQFEHPRKDLILGDDGLPLNNTHNTRSAHMSFHIPHAGPLHGLAGYFEAHLYGNIGLSIHPENMSLVSPDMFSWFPLFFPFIEPLHLPSNCELVVSLWRLTDRVKVWYEWCAEAFLPLEEIRSERRVSAQQIIGISSMGLGGGAPSPYMDAPTSPIYPTHGNYLAGGGRVKIGQTRLHNVGGKCSSIGL</sequence>
<dbReference type="PIRSF" id="PIRSF015894">
    <property type="entry name" value="Skb1_MeTrfase"/>
    <property type="match status" value="1"/>
</dbReference>
<keyword evidence="1 4" id="KW-0489">Methyltransferase</keyword>
<feature type="compositionally biased region" description="Polar residues" evidence="8">
    <location>
        <begin position="228"/>
        <end position="238"/>
    </location>
</feature>
<feature type="domain" description="PRMT5 TIM barrel" evidence="10">
    <location>
        <begin position="40"/>
        <end position="397"/>
    </location>
</feature>
<feature type="binding site" evidence="6">
    <location>
        <begin position="451"/>
        <end position="452"/>
    </location>
    <ligand>
        <name>S-adenosyl-L-methionine</name>
        <dbReference type="ChEBI" id="CHEBI:59789"/>
    </ligand>
</feature>
<dbReference type="Pfam" id="PF17286">
    <property type="entry name" value="PRMT5_C"/>
    <property type="match status" value="1"/>
</dbReference>
<comment type="similarity">
    <text evidence="4">Belongs to the class I-like SAM-binding methyltransferase superfamily.</text>
</comment>
<keyword evidence="13" id="KW-1185">Reference proteome</keyword>
<evidence type="ECO:0000256" key="6">
    <source>
        <dbReference type="PIRSR" id="PIRSR015894-2"/>
    </source>
</evidence>
<dbReference type="GO" id="GO:0005829">
    <property type="term" value="C:cytosol"/>
    <property type="evidence" value="ECO:0007669"/>
    <property type="project" value="TreeGrafter"/>
</dbReference>